<name>A0A7C9TS93_9MICO</name>
<dbReference type="SUPFAM" id="SSF52317">
    <property type="entry name" value="Class I glutamine amidotransferase-like"/>
    <property type="match status" value="1"/>
</dbReference>
<comment type="caution">
    <text evidence="2">The sequence shown here is derived from an EMBL/GenBank/DDBJ whole genome shotgun (WGS) entry which is preliminary data.</text>
</comment>
<feature type="domain" description="Putative glutamine amidotransferase" evidence="1">
    <location>
        <begin position="3"/>
        <end position="246"/>
    </location>
</feature>
<dbReference type="InterPro" id="IPR029062">
    <property type="entry name" value="Class_I_gatase-like"/>
</dbReference>
<evidence type="ECO:0000313" key="3">
    <source>
        <dbReference type="Proteomes" id="UP000479756"/>
    </source>
</evidence>
<gene>
    <name evidence="2" type="ORF">G3T37_11925</name>
</gene>
<dbReference type="PANTHER" id="PTHR37947">
    <property type="entry name" value="BLL2462 PROTEIN"/>
    <property type="match status" value="1"/>
</dbReference>
<organism evidence="2 3">
    <name type="scientific">Galbitalea soli</name>
    <dbReference type="NCBI Taxonomy" id="1268042"/>
    <lineage>
        <taxon>Bacteria</taxon>
        <taxon>Bacillati</taxon>
        <taxon>Actinomycetota</taxon>
        <taxon>Actinomycetes</taxon>
        <taxon>Micrococcales</taxon>
        <taxon>Microbacteriaceae</taxon>
        <taxon>Galbitalea</taxon>
    </lineage>
</organism>
<dbReference type="AlphaFoldDB" id="A0A7C9TS93"/>
<evidence type="ECO:0000313" key="2">
    <source>
        <dbReference type="EMBL" id="NEM92061.1"/>
    </source>
</evidence>
<reference evidence="2 3" key="1">
    <citation type="journal article" date="2014" name="Int. J. Syst. Evol. Microbiol.">
        <title>Description of Galbitalea soli gen. nov., sp. nov., and Frondihabitans sucicola sp. nov.</title>
        <authorList>
            <person name="Kim S.J."/>
            <person name="Lim J.M."/>
            <person name="Ahn J.H."/>
            <person name="Weon H.Y."/>
            <person name="Hamada M."/>
            <person name="Suzuki K."/>
            <person name="Ahn T.Y."/>
            <person name="Kwon S.W."/>
        </authorList>
    </citation>
    <scope>NUCLEOTIDE SEQUENCE [LARGE SCALE GENOMIC DNA]</scope>
    <source>
        <strain evidence="2 3">NBRC 108727</strain>
    </source>
</reference>
<dbReference type="RefSeq" id="WP_163474112.1">
    <property type="nucleotide sequence ID" value="NZ_JAAGWZ010000003.1"/>
</dbReference>
<dbReference type="EMBL" id="JAAGWZ010000003">
    <property type="protein sequence ID" value="NEM92061.1"/>
    <property type="molecule type" value="Genomic_DNA"/>
</dbReference>
<protein>
    <submittedName>
        <fullName evidence="2">Cytoplasmic protein</fullName>
    </submittedName>
</protein>
<sequence length="249" mass="26610">MSRVLLVGESWFVHSIHQKGFDSFTTSEFTLGGGEFRAALEAAGHSVEHLPAHEIATGFPATAAALRERADVVVVSDVGANSFQLLPATFTHSQLEVDRTEVLRDFVLAGGGLAMIGGFMTFSGIDAKARWGRTVVAEVLPVSILDRDDRVELPGGAAPQRLAEHPIVAGLDAVWPPLLGLNEVRLRDGASLLAACAGHPLLAVGDYGAGRSAAFTSDLAPHWAPPGFLRWAGYGPLFDRLVRWLNREI</sequence>
<dbReference type="Gene3D" id="3.40.50.880">
    <property type="match status" value="1"/>
</dbReference>
<dbReference type="PANTHER" id="PTHR37947:SF1">
    <property type="entry name" value="BLL2462 PROTEIN"/>
    <property type="match status" value="1"/>
</dbReference>
<keyword evidence="3" id="KW-1185">Reference proteome</keyword>
<dbReference type="Pfam" id="PF07090">
    <property type="entry name" value="GATase1_like"/>
    <property type="match status" value="1"/>
</dbReference>
<evidence type="ECO:0000259" key="1">
    <source>
        <dbReference type="Pfam" id="PF07090"/>
    </source>
</evidence>
<accession>A0A7C9TS93</accession>
<proteinExistence type="predicted"/>
<dbReference type="Proteomes" id="UP000479756">
    <property type="component" value="Unassembled WGS sequence"/>
</dbReference>
<dbReference type="InterPro" id="IPR010768">
    <property type="entry name" value="GATase1-like"/>
</dbReference>